<dbReference type="KEGG" id="ypy:YPK_0769"/>
<dbReference type="AlphaFoldDB" id="A0A0H3AZW4"/>
<dbReference type="PATRIC" id="fig|502800.11.peg.1394"/>
<organism evidence="1">
    <name type="scientific">Yersinia pseudotuberculosis serotype O:3 (strain YPIII)</name>
    <dbReference type="NCBI Taxonomy" id="502800"/>
    <lineage>
        <taxon>Bacteria</taxon>
        <taxon>Pseudomonadati</taxon>
        <taxon>Pseudomonadota</taxon>
        <taxon>Gammaproteobacteria</taxon>
        <taxon>Enterobacterales</taxon>
        <taxon>Yersiniaceae</taxon>
        <taxon>Yersinia</taxon>
    </lineage>
</organism>
<dbReference type="InterPro" id="IPR025409">
    <property type="entry name" value="DUF4303"/>
</dbReference>
<proteinExistence type="predicted"/>
<evidence type="ECO:0008006" key="2">
    <source>
        <dbReference type="Google" id="ProtNLM"/>
    </source>
</evidence>
<dbReference type="EMBL" id="CP000950">
    <property type="protein sequence ID" value="ACA67070.1"/>
    <property type="molecule type" value="Genomic_DNA"/>
</dbReference>
<accession>A0A0H3AZW4</accession>
<dbReference type="RefSeq" id="WP_012303618.1">
    <property type="nucleotide sequence ID" value="NZ_CP009792.1"/>
</dbReference>
<gene>
    <name evidence="1" type="ordered locus">YPK_0769</name>
</gene>
<sequence length="197" mass="22875">MSFFDTSFEGKLIEAVKMDFFDLLNKVENENIYAISLVVDSDVSGFFLVFNTLEFLERKDFVLSQNDNLKEFREFMSPEEIKKMFGDYDGGFKSTKWIPTEWGYGNNSLEYSKINVINKELSKVSESLNNGFIFEKKVHGMMISSLLALKETLGFDFNEVVFFVSMSDDERVREIENSSAKILNSESIYDEFINRFS</sequence>
<dbReference type="GeneID" id="96662711"/>
<dbReference type="Pfam" id="PF14136">
    <property type="entry name" value="DUF4303"/>
    <property type="match status" value="1"/>
</dbReference>
<reference evidence="1" key="1">
    <citation type="submission" date="2008-02" db="EMBL/GenBank/DDBJ databases">
        <title>Complete sequence of Yersinia pseudotuberculosis YPIII.</title>
        <authorList>
            <consortium name="US DOE Joint Genome Institute"/>
            <person name="Challacombe J.F."/>
            <person name="Bruce D."/>
            <person name="Detter J.C."/>
            <person name="Green L."/>
            <person name="Land M."/>
            <person name="Munk C."/>
            <person name="Lindler L.E."/>
            <person name="Nikolich M.P."/>
            <person name="Brettin T."/>
        </authorList>
    </citation>
    <scope>NUCLEOTIDE SEQUENCE</scope>
    <source>
        <strain evidence="1">YPIII</strain>
    </source>
</reference>
<protein>
    <recommendedName>
        <fullName evidence="2">DUF4303 domain-containing protein</fullName>
    </recommendedName>
</protein>
<evidence type="ECO:0000313" key="1">
    <source>
        <dbReference type="EMBL" id="ACA67070.1"/>
    </source>
</evidence>
<name>A0A0H3AZW4_YERPY</name>